<sequence>MDFQLPKRYGLNKPTFKVMAGQHFAKFDSSLKQLKNLNTFIDLSKPIQELNYIEHRKVRQIMQHLKFQAQSRKFINHQDEQIAAISQQLEIELENLAKEDCPTPQVDLVKLKFPSQLQNKFVHESAATLETHYNLHRIKEKMNYRNITLTESDLLNKITQINFQTSRNCDTKEFYHNFNTSHKRGKKEPQLSLDEKYQILKEYLKERGIEMGRKESIPNEGYLQFYHEATNRLIKQTKEQQLLKFRKSITLKTAPDNQDHSPHKKMSVTKVITLPTTVGTTTPAINGISPNNLTVLQQSLLKLNTGNNSSPILISHRHRTEKEKSPEKTYSEKWQDFQNKAEALQSYYLHEGKECLQTLDDLENTIEKPYLRHFNQIIKVEQEQGNLEEQQKQNKIMRKRKQNLPKKIRMQKIFKSELQ</sequence>
<evidence type="ECO:0000313" key="1">
    <source>
        <dbReference type="EMBL" id="CAD8107544.1"/>
    </source>
</evidence>
<comment type="caution">
    <text evidence="1">The sequence shown here is derived from an EMBL/GenBank/DDBJ whole genome shotgun (WGS) entry which is preliminary data.</text>
</comment>
<dbReference type="OrthoDB" id="294124at2759"/>
<dbReference type="AlphaFoldDB" id="A0A8S1PWP9"/>
<gene>
    <name evidence="1" type="ORF">PSON_ATCC_30995.1.T0890068</name>
</gene>
<dbReference type="EMBL" id="CAJJDN010000089">
    <property type="protein sequence ID" value="CAD8107544.1"/>
    <property type="molecule type" value="Genomic_DNA"/>
</dbReference>
<evidence type="ECO:0000313" key="2">
    <source>
        <dbReference type="Proteomes" id="UP000692954"/>
    </source>
</evidence>
<accession>A0A8S1PWP9</accession>
<proteinExistence type="predicted"/>
<organism evidence="1 2">
    <name type="scientific">Paramecium sonneborni</name>
    <dbReference type="NCBI Taxonomy" id="65129"/>
    <lineage>
        <taxon>Eukaryota</taxon>
        <taxon>Sar</taxon>
        <taxon>Alveolata</taxon>
        <taxon>Ciliophora</taxon>
        <taxon>Intramacronucleata</taxon>
        <taxon>Oligohymenophorea</taxon>
        <taxon>Peniculida</taxon>
        <taxon>Parameciidae</taxon>
        <taxon>Paramecium</taxon>
    </lineage>
</organism>
<protein>
    <submittedName>
        <fullName evidence="1">Uncharacterized protein</fullName>
    </submittedName>
</protein>
<dbReference type="Proteomes" id="UP000692954">
    <property type="component" value="Unassembled WGS sequence"/>
</dbReference>
<reference evidence="1" key="1">
    <citation type="submission" date="2021-01" db="EMBL/GenBank/DDBJ databases">
        <authorList>
            <consortium name="Genoscope - CEA"/>
            <person name="William W."/>
        </authorList>
    </citation>
    <scope>NUCLEOTIDE SEQUENCE</scope>
</reference>
<name>A0A8S1PWP9_9CILI</name>
<keyword evidence="2" id="KW-1185">Reference proteome</keyword>